<dbReference type="Proteomes" id="UP000549457">
    <property type="component" value="Unassembled WGS sequence"/>
</dbReference>
<reference evidence="7 8" key="1">
    <citation type="submission" date="2020-08" db="EMBL/GenBank/DDBJ databases">
        <title>Genomic Encyclopedia of Type Strains, Phase IV (KMG-IV): sequencing the most valuable type-strain genomes for metagenomic binning, comparative biology and taxonomic classification.</title>
        <authorList>
            <person name="Goeker M."/>
        </authorList>
    </citation>
    <scope>NUCLEOTIDE SEQUENCE [LARGE SCALE GENOMIC DNA]</scope>
    <source>
        <strain evidence="7 8">DSM 101730</strain>
    </source>
</reference>
<keyword evidence="4 6" id="KW-1133">Transmembrane helix</keyword>
<accession>A0A840SSX3</accession>
<dbReference type="AlphaFoldDB" id="A0A840SSX3"/>
<feature type="transmembrane region" description="Helical" evidence="6">
    <location>
        <begin position="311"/>
        <end position="332"/>
    </location>
</feature>
<evidence type="ECO:0000256" key="2">
    <source>
        <dbReference type="ARBA" id="ARBA00022475"/>
    </source>
</evidence>
<dbReference type="InterPro" id="IPR005495">
    <property type="entry name" value="LptG/LptF_permease"/>
</dbReference>
<keyword evidence="8" id="KW-1185">Reference proteome</keyword>
<evidence type="ECO:0000256" key="5">
    <source>
        <dbReference type="ARBA" id="ARBA00023136"/>
    </source>
</evidence>
<dbReference type="EMBL" id="JACHFM010000002">
    <property type="protein sequence ID" value="MBB5222302.1"/>
    <property type="molecule type" value="Genomic_DNA"/>
</dbReference>
<evidence type="ECO:0000256" key="6">
    <source>
        <dbReference type="SAM" id="Phobius"/>
    </source>
</evidence>
<evidence type="ECO:0000256" key="3">
    <source>
        <dbReference type="ARBA" id="ARBA00022692"/>
    </source>
</evidence>
<comment type="caution">
    <text evidence="7">The sequence shown here is derived from an EMBL/GenBank/DDBJ whole genome shotgun (WGS) entry which is preliminary data.</text>
</comment>
<feature type="transmembrane region" description="Helical" evidence="6">
    <location>
        <begin position="56"/>
        <end position="78"/>
    </location>
</feature>
<name>A0A840SSX3_9RHOB</name>
<evidence type="ECO:0000313" key="7">
    <source>
        <dbReference type="EMBL" id="MBB5222302.1"/>
    </source>
</evidence>
<protein>
    <submittedName>
        <fullName evidence="7">Lipopolysaccharide export system permease protein</fullName>
    </submittedName>
</protein>
<dbReference type="GO" id="GO:0043190">
    <property type="term" value="C:ATP-binding cassette (ABC) transporter complex"/>
    <property type="evidence" value="ECO:0007669"/>
    <property type="project" value="TreeGrafter"/>
</dbReference>
<dbReference type="RefSeq" id="WP_184148912.1">
    <property type="nucleotide sequence ID" value="NZ_JACHFM010000002.1"/>
</dbReference>
<dbReference type="Pfam" id="PF03739">
    <property type="entry name" value="LptF_LptG"/>
    <property type="match status" value="1"/>
</dbReference>
<dbReference type="PANTHER" id="PTHR33529">
    <property type="entry name" value="SLR0882 PROTEIN-RELATED"/>
    <property type="match status" value="1"/>
</dbReference>
<keyword evidence="2" id="KW-1003">Cell membrane</keyword>
<feature type="transmembrane region" description="Helical" evidence="6">
    <location>
        <begin position="99"/>
        <end position="122"/>
    </location>
</feature>
<evidence type="ECO:0000313" key="8">
    <source>
        <dbReference type="Proteomes" id="UP000549457"/>
    </source>
</evidence>
<proteinExistence type="predicted"/>
<dbReference type="PANTHER" id="PTHR33529:SF6">
    <property type="entry name" value="YJGP_YJGQ FAMILY PERMEASE"/>
    <property type="match status" value="1"/>
</dbReference>
<feature type="transmembrane region" description="Helical" evidence="6">
    <location>
        <begin position="7"/>
        <end position="29"/>
    </location>
</feature>
<keyword evidence="3 6" id="KW-0812">Transmembrane</keyword>
<feature type="transmembrane region" description="Helical" evidence="6">
    <location>
        <begin position="280"/>
        <end position="299"/>
    </location>
</feature>
<dbReference type="GO" id="GO:0015920">
    <property type="term" value="P:lipopolysaccharide transport"/>
    <property type="evidence" value="ECO:0007669"/>
    <property type="project" value="TreeGrafter"/>
</dbReference>
<evidence type="ECO:0000256" key="4">
    <source>
        <dbReference type="ARBA" id="ARBA00022989"/>
    </source>
</evidence>
<keyword evidence="5 6" id="KW-0472">Membrane</keyword>
<feature type="transmembrane region" description="Helical" evidence="6">
    <location>
        <begin position="338"/>
        <end position="358"/>
    </location>
</feature>
<organism evidence="7 8">
    <name type="scientific">Amaricoccus macauensis</name>
    <dbReference type="NCBI Taxonomy" id="57001"/>
    <lineage>
        <taxon>Bacteria</taxon>
        <taxon>Pseudomonadati</taxon>
        <taxon>Pseudomonadota</taxon>
        <taxon>Alphaproteobacteria</taxon>
        <taxon>Rhodobacterales</taxon>
        <taxon>Paracoccaceae</taxon>
        <taxon>Amaricoccus</taxon>
    </lineage>
</organism>
<comment type="subcellular location">
    <subcellularLocation>
        <location evidence="1">Cell membrane</location>
        <topology evidence="1">Multi-pass membrane protein</topology>
    </subcellularLocation>
</comment>
<sequence>MRRLDRYIVQALVSALWFFVLVFTGVIWLTQAVRLVDTVIASGEGAKVFLEFSTLVLPQVFVIVLPLSGMGAALYALNRLHTDSELVVMMGAGYGPPSMLKPVAIFGAMIGVAMLIVMTVLVPRSSAILSERTQAIRSDLANALIVERQFIHPVDGLTLFITDTSRTGEMAGIFLNDQRDPARPVTYSAKKALLLRDGDEARLVMLEGVAMAPGSSPNQLTSVSFDQFVFDLSDMLKEEGVRVRRPSEYSVPELLRPSPEMLAVSRYTLGNYLAEGHYKLAMPLISGLFPLIALVTLLSGGFRRSGFGRRVIVAVGVATLLMALLFVARGRVPVNPSLWPLMYLPSVIAIVYVAVLTLRLSRSRVPRSAAT</sequence>
<evidence type="ECO:0000256" key="1">
    <source>
        <dbReference type="ARBA" id="ARBA00004651"/>
    </source>
</evidence>
<gene>
    <name evidence="7" type="ORF">HNP73_002238</name>
</gene>